<protein>
    <recommendedName>
        <fullName evidence="1">RNA-dependent RNA polymerase</fullName>
        <ecNumber evidence="1">2.7.7.48</ecNumber>
    </recommendedName>
</protein>
<dbReference type="AlphaFoldDB" id="A0A1U7LIB4"/>
<dbReference type="GO" id="GO:0030422">
    <property type="term" value="P:siRNA processing"/>
    <property type="evidence" value="ECO:0007669"/>
    <property type="project" value="TreeGrafter"/>
</dbReference>
<comment type="catalytic activity">
    <reaction evidence="1">
        <text>RNA(n) + a ribonucleoside 5'-triphosphate = RNA(n+1) + diphosphate</text>
        <dbReference type="Rhea" id="RHEA:21248"/>
        <dbReference type="Rhea" id="RHEA-COMP:14527"/>
        <dbReference type="Rhea" id="RHEA-COMP:17342"/>
        <dbReference type="ChEBI" id="CHEBI:33019"/>
        <dbReference type="ChEBI" id="CHEBI:61557"/>
        <dbReference type="ChEBI" id="CHEBI:140395"/>
        <dbReference type="EC" id="2.7.7.48"/>
    </reaction>
</comment>
<name>A0A1U7LIB4_NEOID</name>
<dbReference type="GO" id="GO:0003968">
    <property type="term" value="F:RNA-directed RNA polymerase activity"/>
    <property type="evidence" value="ECO:0007669"/>
    <property type="project" value="UniProtKB-KW"/>
</dbReference>
<dbReference type="STRING" id="1198029.A0A1U7LIB4"/>
<dbReference type="EC" id="2.7.7.48" evidence="1"/>
<dbReference type="Proteomes" id="UP000186594">
    <property type="component" value="Unassembled WGS sequence"/>
</dbReference>
<evidence type="ECO:0000259" key="2">
    <source>
        <dbReference type="Pfam" id="PF05183"/>
    </source>
</evidence>
<keyword evidence="1" id="KW-0694">RNA-binding</keyword>
<proteinExistence type="inferred from homology"/>
<dbReference type="Pfam" id="PF05183">
    <property type="entry name" value="RdRP"/>
    <property type="match status" value="1"/>
</dbReference>
<gene>
    <name evidence="4" type="ORF">NEOLI_004031</name>
</gene>
<dbReference type="PANTHER" id="PTHR23079:SF17">
    <property type="entry name" value="RNA-DEPENDENT RNA POLYMERASE"/>
    <property type="match status" value="1"/>
</dbReference>
<evidence type="ECO:0000313" key="4">
    <source>
        <dbReference type="EMBL" id="OLL22395.1"/>
    </source>
</evidence>
<feature type="domain" description="RDRP core" evidence="2">
    <location>
        <begin position="382"/>
        <end position="962"/>
    </location>
</feature>
<dbReference type="GO" id="GO:0031380">
    <property type="term" value="C:nuclear RNA-directed RNA polymerase complex"/>
    <property type="evidence" value="ECO:0007669"/>
    <property type="project" value="TreeGrafter"/>
</dbReference>
<comment type="caution">
    <text evidence="4">The sequence shown here is derived from an EMBL/GenBank/DDBJ whole genome shotgun (WGS) entry which is preliminary data.</text>
</comment>
<feature type="domain" description="RdRP-like PH" evidence="3">
    <location>
        <begin position="116"/>
        <end position="263"/>
    </location>
</feature>
<evidence type="ECO:0000313" key="5">
    <source>
        <dbReference type="Proteomes" id="UP000186594"/>
    </source>
</evidence>
<evidence type="ECO:0000256" key="1">
    <source>
        <dbReference type="RuleBase" id="RU363098"/>
    </source>
</evidence>
<accession>A0A1U7LIB4</accession>
<dbReference type="PANTHER" id="PTHR23079">
    <property type="entry name" value="RNA-DEPENDENT RNA POLYMERASE"/>
    <property type="match status" value="1"/>
</dbReference>
<dbReference type="InterPro" id="IPR007855">
    <property type="entry name" value="RDRP"/>
</dbReference>
<keyword evidence="1" id="KW-0808">Transferase</keyword>
<sequence>MEFRISGIPYNVTESTLRESIADSLRRVWPTQLPFFTAVVFAGSKVPTPPIGIKILDFISQGNSITCLQQNLNLVQNVRNFTKFEMEALLKAHTELQDETLVDDEPENEKSLRTAALRTVSCGVWSSTGVYLEQWKSSAIEIVWESEGRRFVCSIEEPIDTSNHINMKIVIQKSQVNHLIKDKANNKLYIENSVTPQFLNAGRNELLHSVVDYRPSDTRKPCINEDHGTVAAFCYVYCFEFLESHILAQFWDTKNCFNVHSISKREYGRETLSKLDIFYRSLPITVAHQCHRLVSSTYLLPSEMNEIRHNIYASRLKDRILASRLRSLSDLAIRSPLNSYPSEYEFCKTILDVIDSPVTAAETSRLDIPAENHIWVHQAVCTPSGIYLEGPEVDQGNRIMRLYPNHHDHFLRVTFADEHFERLHFNPEVSLDDILQQRFKKILAHSFISVAGREYRYLAYSQSSLREHTVWFMTPFEYKGQRIDPEGIRSSIGDLSRIRCPPRYAARMAQAFTTTLASVKLLPHEINKIPDVERNGYCFSDGVGKISSELLKDVLQTLDMDSQTTVLQIRFGGAKGVVALDTSLLGRQLCLRPSMRKFEAPLANILEIASAATRSLQMFLNRPLITILETLGVPIKHFLDLQNQAIKLIEERSSDIRRIEGLYNLYGLGQAIRMGTTMKLLSKRFPDYDVLAESEFLRSCNTTGLRFMLKEIKYRSRIPVPRAALLKGILDETDTLLEDEVYVAFTDSQTQRKVKILGQIIVSRSPAMHPGDVQFSQAVDVDQSSPLRALNHCIVFSQKGYRPLPSMLGGGDLDGDDYNVIWDQTLLPPRIFPPASYHAPKPLELDRPCIAKDIIDFFIDFIMNDNLGLIASLHQNIADRDPEGVKAAACISLAEMHSTAVDFPKTGIKVNMRNAPRATDAARPDFRRPEWAVDLLESQHRPKRERGVYYESKKALGMLFRSMNVRQQTKDYEGKYLTHLPDRLRSNKLNLWIFNQSQKRWREHRSLAEDIYRSYVKELKIFQTDYSPSRANLTEEEVVMGCILSASSTTRGRRSYDLIQTLREQYHHLAYDIRLQICGHLESPKDIFARAALLLYFGCR</sequence>
<dbReference type="OrthoDB" id="6513042at2759"/>
<keyword evidence="5" id="KW-1185">Reference proteome</keyword>
<keyword evidence="1" id="KW-0548">Nucleotidyltransferase</keyword>
<organism evidence="4 5">
    <name type="scientific">Neolecta irregularis (strain DAH-3)</name>
    <dbReference type="NCBI Taxonomy" id="1198029"/>
    <lineage>
        <taxon>Eukaryota</taxon>
        <taxon>Fungi</taxon>
        <taxon>Dikarya</taxon>
        <taxon>Ascomycota</taxon>
        <taxon>Taphrinomycotina</taxon>
        <taxon>Neolectales</taxon>
        <taxon>Neolectaceae</taxon>
        <taxon>Neolecta</taxon>
    </lineage>
</organism>
<dbReference type="GO" id="GO:0003723">
    <property type="term" value="F:RNA binding"/>
    <property type="evidence" value="ECO:0007669"/>
    <property type="project" value="UniProtKB-KW"/>
</dbReference>
<dbReference type="InterPro" id="IPR057503">
    <property type="entry name" value="PH_RdRP"/>
</dbReference>
<evidence type="ECO:0000259" key="3">
    <source>
        <dbReference type="Pfam" id="PF25358"/>
    </source>
</evidence>
<dbReference type="InterPro" id="IPR057596">
    <property type="entry name" value="RDRP_core"/>
</dbReference>
<reference evidence="4 5" key="1">
    <citation type="submission" date="2016-04" db="EMBL/GenBank/DDBJ databases">
        <title>Evolutionary innovation and constraint leading to complex multicellularity in the Ascomycota.</title>
        <authorList>
            <person name="Cisse O."/>
            <person name="Nguyen A."/>
            <person name="Hewitt D.A."/>
            <person name="Jedd G."/>
            <person name="Stajich J.E."/>
        </authorList>
    </citation>
    <scope>NUCLEOTIDE SEQUENCE [LARGE SCALE GENOMIC DNA]</scope>
    <source>
        <strain evidence="4 5">DAH-3</strain>
    </source>
</reference>
<comment type="similarity">
    <text evidence="1">Belongs to the RdRP family.</text>
</comment>
<dbReference type="EMBL" id="LXFE01003403">
    <property type="protein sequence ID" value="OLL22395.1"/>
    <property type="molecule type" value="Genomic_DNA"/>
</dbReference>
<dbReference type="Pfam" id="PF25358">
    <property type="entry name" value="PH_fung_RdRP"/>
    <property type="match status" value="1"/>
</dbReference>
<keyword evidence="1 4" id="KW-0696">RNA-directed RNA polymerase</keyword>